<proteinExistence type="predicted"/>
<accession>A0A1Y1V0U1</accession>
<feature type="transmembrane region" description="Helical" evidence="1">
    <location>
        <begin position="462"/>
        <end position="481"/>
    </location>
</feature>
<evidence type="ECO:0000313" key="2">
    <source>
        <dbReference type="EMBL" id="ORX44727.1"/>
    </source>
</evidence>
<keyword evidence="1" id="KW-0472">Membrane</keyword>
<dbReference type="Proteomes" id="UP000193719">
    <property type="component" value="Unassembled WGS sequence"/>
</dbReference>
<feature type="transmembrane region" description="Helical" evidence="1">
    <location>
        <begin position="550"/>
        <end position="573"/>
    </location>
</feature>
<dbReference type="OrthoDB" id="10427169at2759"/>
<organism evidence="2 3">
    <name type="scientific">Piromyces finnis</name>
    <dbReference type="NCBI Taxonomy" id="1754191"/>
    <lineage>
        <taxon>Eukaryota</taxon>
        <taxon>Fungi</taxon>
        <taxon>Fungi incertae sedis</taxon>
        <taxon>Chytridiomycota</taxon>
        <taxon>Chytridiomycota incertae sedis</taxon>
        <taxon>Neocallimastigomycetes</taxon>
        <taxon>Neocallimastigales</taxon>
        <taxon>Neocallimastigaceae</taxon>
        <taxon>Piromyces</taxon>
    </lineage>
</organism>
<keyword evidence="1" id="KW-1133">Transmembrane helix</keyword>
<sequence length="738" mass="85298">MKNTLILKIIIIIISFLLPCNAIFTVLETKFKLYYSEYDQKVGLSNSYRSYALFNVDIGIQQNFKKAEVMNYITGFLDKNTKSNPQIPIQERCAVYYSINIEKENTTESIVNKIYQSKNNISIGKVVKPFLFLNYTDILEHHCDIDDVIFVNNWNKSNSDDKMEESSNDIFIYENNESSIIYNKNHTKNIVNNMININGNNNKRDNTIHENEYLKTIIIEPSMIIISLPEKDFEKMKTETDPNIIGLKYTKKIMYSKIPITFVKDDELLFLTSNITTNQLWMQMIPAPTEATIFQYQNSTKVGYVIEFLINISLFFYTLFINCNSFKKHSKDKKKILNKSKNSNKEYKKLNYHILGLCLLSTFCFLLASLLKVRIVYKYIPFITSVIEYSGHVILTNMGYLSCYICGSLLLYKFIDAYTKNYIFIKTLTICSSFIILPCSMIIKVIFDLLNFWWCSIIKSLAFYTVIFILFLQCIGISIFGKKIYNVLSKSQETILNSPYQPKASDDNISNGSYKPKYRVSILTISGCILFIAQLISLIIFNILTESGTSFWIILLARIILTDGCVYLIILLFKNENTGKQRSPVCNSPYTPYSQSSNASFIFNCNKTVFNETPIIPPSSFVLNDSDCLKLDNNQNRKSGYKNIKDDHYKKISNKNIHKSQINHYSNSSCNIKNNDTAINIIYDIDNGNKKDRNTTKSNINESFDAIFKEIEDSIITLSEHSEYMNENNNNNSYLINF</sequence>
<protein>
    <submittedName>
        <fullName evidence="2">Uncharacterized protein</fullName>
    </submittedName>
</protein>
<feature type="transmembrane region" description="Helical" evidence="1">
    <location>
        <begin position="391"/>
        <end position="412"/>
    </location>
</feature>
<dbReference type="AlphaFoldDB" id="A0A1Y1V0U1"/>
<feature type="transmembrane region" description="Helical" evidence="1">
    <location>
        <begin position="302"/>
        <end position="323"/>
    </location>
</feature>
<keyword evidence="3" id="KW-1185">Reference proteome</keyword>
<dbReference type="EMBL" id="MCFH01000044">
    <property type="protein sequence ID" value="ORX44727.1"/>
    <property type="molecule type" value="Genomic_DNA"/>
</dbReference>
<feature type="transmembrane region" description="Helical" evidence="1">
    <location>
        <begin position="350"/>
        <end position="371"/>
    </location>
</feature>
<reference evidence="2 3" key="1">
    <citation type="submission" date="2016-08" db="EMBL/GenBank/DDBJ databases">
        <title>Genomes of anaerobic fungi encode conserved fungal cellulosomes for biomass hydrolysis.</title>
        <authorList>
            <consortium name="DOE Joint Genome Institute"/>
            <person name="Haitjema C.H."/>
            <person name="Gilmore S.P."/>
            <person name="Henske J.K."/>
            <person name="Solomon K.V."/>
            <person name="De Groot R."/>
            <person name="Kuo A."/>
            <person name="Mondo S.J."/>
            <person name="Salamov A.A."/>
            <person name="Labutti K."/>
            <person name="Zhao Z."/>
            <person name="Chiniquy J."/>
            <person name="Barry K."/>
            <person name="Brewer H.M."/>
            <person name="Purvine S.O."/>
            <person name="Wright A.T."/>
            <person name="Boxma B."/>
            <person name="Van Alen T."/>
            <person name="Hackstein J.H."/>
            <person name="Baker S.E."/>
            <person name="Grigoriev I.V."/>
            <person name="O'Malley M.A."/>
        </authorList>
    </citation>
    <scope>NUCLEOTIDE SEQUENCE [LARGE SCALE GENOMIC DNA]</scope>
    <source>
        <strain evidence="3">finn</strain>
    </source>
</reference>
<feature type="transmembrane region" description="Helical" evidence="1">
    <location>
        <begin position="424"/>
        <end position="447"/>
    </location>
</feature>
<gene>
    <name evidence="2" type="ORF">BCR36DRAFT_414954</name>
</gene>
<evidence type="ECO:0000256" key="1">
    <source>
        <dbReference type="SAM" id="Phobius"/>
    </source>
</evidence>
<comment type="caution">
    <text evidence="2">The sequence shown here is derived from an EMBL/GenBank/DDBJ whole genome shotgun (WGS) entry which is preliminary data.</text>
</comment>
<feature type="transmembrane region" description="Helical" evidence="1">
    <location>
        <begin position="520"/>
        <end position="544"/>
    </location>
</feature>
<keyword evidence="1" id="KW-0812">Transmembrane</keyword>
<evidence type="ECO:0000313" key="3">
    <source>
        <dbReference type="Proteomes" id="UP000193719"/>
    </source>
</evidence>
<name>A0A1Y1V0U1_9FUNG</name>
<reference evidence="2 3" key="2">
    <citation type="submission" date="2016-08" db="EMBL/GenBank/DDBJ databases">
        <title>Pervasive Adenine N6-methylation of Active Genes in Fungi.</title>
        <authorList>
            <consortium name="DOE Joint Genome Institute"/>
            <person name="Mondo S.J."/>
            <person name="Dannebaum R.O."/>
            <person name="Kuo R.C."/>
            <person name="Labutti K."/>
            <person name="Haridas S."/>
            <person name="Kuo A."/>
            <person name="Salamov A."/>
            <person name="Ahrendt S.R."/>
            <person name="Lipzen A."/>
            <person name="Sullivan W."/>
            <person name="Andreopoulos W.B."/>
            <person name="Clum A."/>
            <person name="Lindquist E."/>
            <person name="Daum C."/>
            <person name="Ramamoorthy G.K."/>
            <person name="Gryganskyi A."/>
            <person name="Culley D."/>
            <person name="Magnuson J.K."/>
            <person name="James T.Y."/>
            <person name="O'Malley M.A."/>
            <person name="Stajich J.E."/>
            <person name="Spatafora J.W."/>
            <person name="Visel A."/>
            <person name="Grigoriev I.V."/>
        </authorList>
    </citation>
    <scope>NUCLEOTIDE SEQUENCE [LARGE SCALE GENOMIC DNA]</scope>
    <source>
        <strain evidence="3">finn</strain>
    </source>
</reference>